<evidence type="ECO:0000313" key="4">
    <source>
        <dbReference type="Proteomes" id="UP000054988"/>
    </source>
</evidence>
<keyword evidence="1" id="KW-0732">Signal</keyword>
<evidence type="ECO:0000313" key="3">
    <source>
        <dbReference type="EMBL" id="KTB28488.1"/>
    </source>
</evidence>
<dbReference type="SUPFAM" id="SSF53474">
    <property type="entry name" value="alpha/beta-Hydrolases"/>
    <property type="match status" value="1"/>
</dbReference>
<organism evidence="3 4">
    <name type="scientific">Moniliophthora roreri</name>
    <name type="common">Frosty pod rot fungus</name>
    <name type="synonym">Monilia roreri</name>
    <dbReference type="NCBI Taxonomy" id="221103"/>
    <lineage>
        <taxon>Eukaryota</taxon>
        <taxon>Fungi</taxon>
        <taxon>Dikarya</taxon>
        <taxon>Basidiomycota</taxon>
        <taxon>Agaricomycotina</taxon>
        <taxon>Agaricomycetes</taxon>
        <taxon>Agaricomycetidae</taxon>
        <taxon>Agaricales</taxon>
        <taxon>Marasmiineae</taxon>
        <taxon>Marasmiaceae</taxon>
        <taxon>Moniliophthora</taxon>
    </lineage>
</organism>
<name>A0A0W0EWN9_MONRR</name>
<dbReference type="PANTHER" id="PTHR11559">
    <property type="entry name" value="CARBOXYLESTERASE"/>
    <property type="match status" value="1"/>
</dbReference>
<protein>
    <recommendedName>
        <fullName evidence="2">Carboxylesterase type B domain-containing protein</fullName>
    </recommendedName>
</protein>
<dbReference type="Pfam" id="PF00135">
    <property type="entry name" value="COesterase"/>
    <property type="match status" value="1"/>
</dbReference>
<feature type="chain" id="PRO_5006901199" description="Carboxylesterase type B domain-containing protein" evidence="1">
    <location>
        <begin position="18"/>
        <end position="432"/>
    </location>
</feature>
<dbReference type="InterPro" id="IPR002018">
    <property type="entry name" value="CarbesteraseB"/>
</dbReference>
<dbReference type="AlphaFoldDB" id="A0A0W0EWN9"/>
<dbReference type="Proteomes" id="UP000054988">
    <property type="component" value="Unassembled WGS sequence"/>
</dbReference>
<dbReference type="InterPro" id="IPR029058">
    <property type="entry name" value="AB_hydrolase_fold"/>
</dbReference>
<reference evidence="3 4" key="1">
    <citation type="submission" date="2015-12" db="EMBL/GenBank/DDBJ databases">
        <title>Draft genome sequence of Moniliophthora roreri, the causal agent of frosty pod rot of cacao.</title>
        <authorList>
            <person name="Aime M.C."/>
            <person name="Diaz-Valderrama J.R."/>
            <person name="Kijpornyongpan T."/>
            <person name="Phillips-Mora W."/>
        </authorList>
    </citation>
    <scope>NUCLEOTIDE SEQUENCE [LARGE SCALE GENOMIC DNA]</scope>
    <source>
        <strain evidence="3 4">MCA 2952</strain>
    </source>
</reference>
<proteinExistence type="predicted"/>
<dbReference type="eggNOG" id="KOG4389">
    <property type="taxonomic scope" value="Eukaryota"/>
</dbReference>
<feature type="domain" description="Carboxylesterase type B" evidence="2">
    <location>
        <begin position="64"/>
        <end position="276"/>
    </location>
</feature>
<accession>A0A0W0EWN9</accession>
<evidence type="ECO:0000256" key="1">
    <source>
        <dbReference type="SAM" id="SignalP"/>
    </source>
</evidence>
<feature type="signal peptide" evidence="1">
    <location>
        <begin position="1"/>
        <end position="17"/>
    </location>
</feature>
<dbReference type="InterPro" id="IPR050309">
    <property type="entry name" value="Type-B_Carboxylest/Lipase"/>
</dbReference>
<sequence length="432" mass="47617">MKLSLLSFALLPLLCLAQTTLIPTTLGYGTFIGINNQRYKVVSWRGIPDADPSVRLTNQWVIQCGDAYIVTTATSVVPGQSENCLFINVFMSASTPPDLSAKLPVMAWFHGGGYQGGNTREAIPNITLQTSMDASRPFVFVSFAYRLWQFGFLVGSQRDGQLNLVLQDHAGSRGKTEKRMSASSRVTIWGQSAGAGSTLFHLIANGGNNESLFVGAMGDSPPFNAMPAYNDPYLEGVLEQFPSLAGCDPKVQDKVASCLRNLEADTIASAGARLIGSRNSNSLRVRTLLGRRKFARVPVSPGSNTNEGATWSARLRNPDANTSMPHFTQDTVYNFFYGQYPYFTKESFDKAVKLYPIADYNVNFSFQGQQMYGEIRYIRVRYRYRYNNTHLSSDHHDELQAFFVPSKLANPAPGGSGIVQGDERVLVIVCDE</sequence>
<dbReference type="EMBL" id="LATX01002472">
    <property type="protein sequence ID" value="KTB28488.1"/>
    <property type="molecule type" value="Genomic_DNA"/>
</dbReference>
<evidence type="ECO:0000259" key="2">
    <source>
        <dbReference type="Pfam" id="PF00135"/>
    </source>
</evidence>
<comment type="caution">
    <text evidence="3">The sequence shown here is derived from an EMBL/GenBank/DDBJ whole genome shotgun (WGS) entry which is preliminary data.</text>
</comment>
<gene>
    <name evidence="3" type="ORF">WG66_18940</name>
</gene>
<dbReference type="Gene3D" id="3.40.50.1820">
    <property type="entry name" value="alpha/beta hydrolase"/>
    <property type="match status" value="1"/>
</dbReference>